<dbReference type="PANTHER" id="PTHR33542">
    <property type="entry name" value="SIROHYDROCHLORIN FERROCHELATASE, CHLOROPLASTIC"/>
    <property type="match status" value="1"/>
</dbReference>
<keyword evidence="2" id="KW-0456">Lyase</keyword>
<dbReference type="STRING" id="1117379.BABA_00900"/>
<protein>
    <recommendedName>
        <fullName evidence="5">Cobalamin (Vitamin B12) biosynthesis CbiX protein</fullName>
    </recommendedName>
</protein>
<evidence type="ECO:0008006" key="5">
    <source>
        <dbReference type="Google" id="ProtNLM"/>
    </source>
</evidence>
<name>K6DTI4_9BACI</name>
<comment type="caution">
    <text evidence="3">The sequence shown here is derived from an EMBL/GenBank/DDBJ whole genome shotgun (WGS) entry which is preliminary data.</text>
</comment>
<dbReference type="GO" id="GO:0046872">
    <property type="term" value="F:metal ion binding"/>
    <property type="evidence" value="ECO:0007669"/>
    <property type="project" value="UniProtKB-KW"/>
</dbReference>
<sequence length="238" mass="25783">MKAIIYIAHGSRRAAANARFIAFIQKVMQRSSAAVQAYGFLEHADPSTTQAIETCIGQGASEITVVPVFLLPGIHANVDIPAELERFPDVVFHYGKPLGVDEVLVGILSDRLAEAGFGGAENESVLLVGHGSRLTEAGVDFEKLALGLAEKITSKVHTAFVTTSPLYQGVAEKLTNQKIYILPYFLFSGGYTVKMEKELAGDVVFCEAIGFDEKLIPLIEKRAAEVEHELKLSNYVTA</sequence>
<dbReference type="OrthoDB" id="9797895at2"/>
<dbReference type="RefSeq" id="WP_007083223.1">
    <property type="nucleotide sequence ID" value="NZ_AJLS01000005.1"/>
</dbReference>
<dbReference type="PANTHER" id="PTHR33542:SF3">
    <property type="entry name" value="SIROHYDROCHLORIN FERROCHELATASE, CHLOROPLASTIC"/>
    <property type="match status" value="1"/>
</dbReference>
<dbReference type="InterPro" id="IPR002762">
    <property type="entry name" value="CbiX-like"/>
</dbReference>
<dbReference type="EMBL" id="AJLS01000005">
    <property type="protein sequence ID" value="EKN71548.1"/>
    <property type="molecule type" value="Genomic_DNA"/>
</dbReference>
<dbReference type="CDD" id="cd03416">
    <property type="entry name" value="CbiX_SirB_N"/>
    <property type="match status" value="1"/>
</dbReference>
<reference evidence="3 4" key="1">
    <citation type="journal article" date="2012" name="Front. Microbiol.">
        <title>Redundancy and modularity in membrane-associated dissimilatory nitrate reduction in Bacillus.</title>
        <authorList>
            <person name="Heylen K."/>
            <person name="Keltjens J."/>
        </authorList>
    </citation>
    <scope>NUCLEOTIDE SEQUENCE [LARGE SCALE GENOMIC DNA]</scope>
    <source>
        <strain evidence="4">LMG 21833T</strain>
    </source>
</reference>
<keyword evidence="1" id="KW-0479">Metal-binding</keyword>
<dbReference type="Proteomes" id="UP000006316">
    <property type="component" value="Unassembled WGS sequence"/>
</dbReference>
<dbReference type="eggNOG" id="COG2138">
    <property type="taxonomic scope" value="Bacteria"/>
</dbReference>
<dbReference type="InterPro" id="IPR050963">
    <property type="entry name" value="Sirohydro_Cobaltochel/CbiX"/>
</dbReference>
<accession>K6DTI4</accession>
<evidence type="ECO:0000313" key="3">
    <source>
        <dbReference type="EMBL" id="EKN71548.1"/>
    </source>
</evidence>
<keyword evidence="4" id="KW-1185">Reference proteome</keyword>
<dbReference type="Gene3D" id="3.40.50.1400">
    <property type="match status" value="2"/>
</dbReference>
<proteinExistence type="predicted"/>
<evidence type="ECO:0000313" key="4">
    <source>
        <dbReference type="Proteomes" id="UP000006316"/>
    </source>
</evidence>
<dbReference type="Pfam" id="PF01903">
    <property type="entry name" value="CbiX"/>
    <property type="match status" value="2"/>
</dbReference>
<evidence type="ECO:0000256" key="1">
    <source>
        <dbReference type="ARBA" id="ARBA00022723"/>
    </source>
</evidence>
<organism evidence="3 4">
    <name type="scientific">Neobacillus bataviensis LMG 21833</name>
    <dbReference type="NCBI Taxonomy" id="1117379"/>
    <lineage>
        <taxon>Bacteria</taxon>
        <taxon>Bacillati</taxon>
        <taxon>Bacillota</taxon>
        <taxon>Bacilli</taxon>
        <taxon>Bacillales</taxon>
        <taxon>Bacillaceae</taxon>
        <taxon>Neobacillus</taxon>
    </lineage>
</organism>
<dbReference type="SUPFAM" id="SSF53800">
    <property type="entry name" value="Chelatase"/>
    <property type="match status" value="1"/>
</dbReference>
<dbReference type="AlphaFoldDB" id="K6DTI4"/>
<dbReference type="GO" id="GO:0016829">
    <property type="term" value="F:lyase activity"/>
    <property type="evidence" value="ECO:0007669"/>
    <property type="project" value="UniProtKB-KW"/>
</dbReference>
<evidence type="ECO:0000256" key="2">
    <source>
        <dbReference type="ARBA" id="ARBA00023239"/>
    </source>
</evidence>
<dbReference type="PATRIC" id="fig|1117379.3.peg.187"/>
<gene>
    <name evidence="3" type="ORF">BABA_00900</name>
</gene>